<name>A0A6J5RX53_9CAUD</name>
<gene>
    <name evidence="1" type="ORF">UFOVP1290_355</name>
</gene>
<organism evidence="1">
    <name type="scientific">uncultured Caudovirales phage</name>
    <dbReference type="NCBI Taxonomy" id="2100421"/>
    <lineage>
        <taxon>Viruses</taxon>
        <taxon>Duplodnaviria</taxon>
        <taxon>Heunggongvirae</taxon>
        <taxon>Uroviricota</taxon>
        <taxon>Caudoviricetes</taxon>
        <taxon>Peduoviridae</taxon>
        <taxon>Maltschvirus</taxon>
        <taxon>Maltschvirus maltsch</taxon>
    </lineage>
</organism>
<reference evidence="1" key="1">
    <citation type="submission" date="2020-05" db="EMBL/GenBank/DDBJ databases">
        <authorList>
            <person name="Chiriac C."/>
            <person name="Salcher M."/>
            <person name="Ghai R."/>
            <person name="Kavagutti S V."/>
        </authorList>
    </citation>
    <scope>NUCLEOTIDE SEQUENCE</scope>
</reference>
<evidence type="ECO:0000313" key="1">
    <source>
        <dbReference type="EMBL" id="CAB4196835.1"/>
    </source>
</evidence>
<accession>A0A6J5RX53</accession>
<protein>
    <submittedName>
        <fullName evidence="1">Uncharacterized protein</fullName>
    </submittedName>
</protein>
<sequence length="142" mass="15927">MIESVKDIGLDELDLKAEDLFEKVSAKLKEALGLSLDEIRAPLIESVKNRAEELTLDMPNIAPYNAYDKLIEDNDGMAEFLKTEASKSENWILSHIQEDSKNNTLLKFHFLNQAVDDGKSFVGLVFVSKSGKIRHAFAQSDL</sequence>
<dbReference type="EMBL" id="LR797252">
    <property type="protein sequence ID" value="CAB4196835.1"/>
    <property type="molecule type" value="Genomic_DNA"/>
</dbReference>
<proteinExistence type="predicted"/>